<dbReference type="RefSeq" id="WP_252619919.1">
    <property type="nucleotide sequence ID" value="NZ_CP099490.1"/>
</dbReference>
<protein>
    <recommendedName>
        <fullName evidence="3">Tetratricopeptide repeat protein</fullName>
    </recommendedName>
</protein>
<dbReference type="SUPFAM" id="SSF48452">
    <property type="entry name" value="TPR-like"/>
    <property type="match status" value="1"/>
</dbReference>
<sequence length="196" mass="21213">MREPIDLEWLDRFDAGLDGASHGARAAAAEQLVAWAGDPQLQDAARPGDLMLRAAFQLSQAGDQEGALAHALSASELGISHGADPRAFAVELLFGLERPEEAKELSEDVRRSRPDEPETYWTMATIWESRGEAVQALAWFNRGIALVEDSDGPPADLGLLCAGRWRVRQSLGHAPDELDEMGMGFEAAVADHQDGL</sequence>
<evidence type="ECO:0000313" key="2">
    <source>
        <dbReference type="Proteomes" id="UP001056535"/>
    </source>
</evidence>
<gene>
    <name evidence="1" type="ORF">NF557_12825</name>
</gene>
<dbReference type="EMBL" id="CP099490">
    <property type="protein sequence ID" value="USQ75493.1"/>
    <property type="molecule type" value="Genomic_DNA"/>
</dbReference>
<dbReference type="Gene3D" id="1.25.40.10">
    <property type="entry name" value="Tetratricopeptide repeat domain"/>
    <property type="match status" value="1"/>
</dbReference>
<proteinExistence type="predicted"/>
<evidence type="ECO:0000313" key="1">
    <source>
        <dbReference type="EMBL" id="USQ75493.1"/>
    </source>
</evidence>
<accession>A0ABY4YFE0</accession>
<dbReference type="InterPro" id="IPR011990">
    <property type="entry name" value="TPR-like_helical_dom_sf"/>
</dbReference>
<name>A0ABY4YFE0_9MICO</name>
<dbReference type="Proteomes" id="UP001056535">
    <property type="component" value="Chromosome"/>
</dbReference>
<keyword evidence="2" id="KW-1185">Reference proteome</keyword>
<organism evidence="1 2">
    <name type="scientific">Ornithinimicrobium cryptoxanthini</name>
    <dbReference type="NCBI Taxonomy" id="2934161"/>
    <lineage>
        <taxon>Bacteria</taxon>
        <taxon>Bacillati</taxon>
        <taxon>Actinomycetota</taxon>
        <taxon>Actinomycetes</taxon>
        <taxon>Micrococcales</taxon>
        <taxon>Ornithinimicrobiaceae</taxon>
        <taxon>Ornithinimicrobium</taxon>
    </lineage>
</organism>
<evidence type="ECO:0008006" key="3">
    <source>
        <dbReference type="Google" id="ProtNLM"/>
    </source>
</evidence>
<reference evidence="1" key="1">
    <citation type="submission" date="2022-06" db="EMBL/GenBank/DDBJ databases">
        <title>Ornithinimicrobium JY.X270.</title>
        <authorList>
            <person name="Huang Y."/>
        </authorList>
    </citation>
    <scope>NUCLEOTIDE SEQUENCE</scope>
    <source>
        <strain evidence="1">JY.X270</strain>
    </source>
</reference>